<dbReference type="AlphaFoldDB" id="A0A2A6ZDW7"/>
<name>A0A2A6ZDW7_9FIRM</name>
<comment type="caution">
    <text evidence="1">The sequence shown here is derived from an EMBL/GenBank/DDBJ whole genome shotgun (WGS) entry which is preliminary data.</text>
</comment>
<dbReference type="EMBL" id="NMTQ01000011">
    <property type="protein sequence ID" value="PDX59585.1"/>
    <property type="molecule type" value="Genomic_DNA"/>
</dbReference>
<reference evidence="1 2" key="1">
    <citation type="journal article" date="2017" name="Front. Microbiol.">
        <title>New Insights into the Diversity of the Genus Faecalibacterium.</title>
        <authorList>
            <person name="Benevides L."/>
            <person name="Burman S."/>
            <person name="Martin R."/>
            <person name="Robert V."/>
            <person name="Thomas M."/>
            <person name="Miquel S."/>
            <person name="Chain F."/>
            <person name="Sokol H."/>
            <person name="Bermudez-Humaran L.G."/>
            <person name="Morrison M."/>
            <person name="Langella P."/>
            <person name="Azevedo V.A."/>
            <person name="Chatel J.M."/>
            <person name="Soares S."/>
        </authorList>
    </citation>
    <scope>NUCLEOTIDE SEQUENCE [LARGE SCALE GENOMIC DNA]</scope>
    <source>
        <strain evidence="2">CNCM I-4540</strain>
    </source>
</reference>
<dbReference type="PANTHER" id="PTHR35271:SF1">
    <property type="entry name" value="ABC TRANSPORTER, SUBSTRATE-BINDING LIPOPROTEIN"/>
    <property type="match status" value="1"/>
</dbReference>
<gene>
    <name evidence="1" type="ORF">CGS46_01370</name>
</gene>
<evidence type="ECO:0000313" key="1">
    <source>
        <dbReference type="EMBL" id="PDX59585.1"/>
    </source>
</evidence>
<dbReference type="Proteomes" id="UP000220752">
    <property type="component" value="Unassembled WGS sequence"/>
</dbReference>
<dbReference type="InterPro" id="IPR007487">
    <property type="entry name" value="ABC_transpt-TYRBP-like"/>
</dbReference>
<dbReference type="Gene3D" id="3.40.50.2300">
    <property type="match status" value="2"/>
</dbReference>
<dbReference type="CDD" id="cd06325">
    <property type="entry name" value="PBP1_ABC_unchar_transporter"/>
    <property type="match status" value="1"/>
</dbReference>
<dbReference type="PANTHER" id="PTHR35271">
    <property type="entry name" value="ABC TRANSPORTER, SUBSTRATE-BINDING LIPOPROTEIN-RELATED"/>
    <property type="match status" value="1"/>
</dbReference>
<sequence>MKNVTMISRRSFLKAAMAASAVSALAFTGCGGSASSTVAASSTASSAAASAAAEGGQTFKVGIVNYVDHASLNQIVESVESRLDELGAEKGVTFDYADYYANAQADQSNLNQIGADLVGDGVDVIVAVATPTAATMLAAVEDTDIPVVYSAVTDPAAAGFDGEENITGTSDALNTEAIMKLITAVNPDIDTIGLLYDLSQDASTQAIADAKAFCDANGIKYIEKNGTTTAEVQMAAEALIAAGVKAVFTPTDNTVMTAELSIYETFTEAGVQHYTGADSFALNGAFVGYGVDYVQLGEATADMVAELLCEGKTTADLPYQTFDNGIVTINTETCEALGLDLDTVKEAFKPYCTEIVEVTTAENFS</sequence>
<dbReference type="PROSITE" id="PS51257">
    <property type="entry name" value="PROKAR_LIPOPROTEIN"/>
    <property type="match status" value="1"/>
</dbReference>
<dbReference type="RefSeq" id="WP_097775189.1">
    <property type="nucleotide sequence ID" value="NZ_NMTU01000033.1"/>
</dbReference>
<dbReference type="SUPFAM" id="SSF53822">
    <property type="entry name" value="Periplasmic binding protein-like I"/>
    <property type="match status" value="1"/>
</dbReference>
<keyword evidence="2" id="KW-1185">Reference proteome</keyword>
<proteinExistence type="predicted"/>
<evidence type="ECO:0000313" key="2">
    <source>
        <dbReference type="Proteomes" id="UP000220752"/>
    </source>
</evidence>
<dbReference type="PROSITE" id="PS51318">
    <property type="entry name" value="TAT"/>
    <property type="match status" value="1"/>
</dbReference>
<dbReference type="Pfam" id="PF04392">
    <property type="entry name" value="ABC_sub_bind"/>
    <property type="match status" value="1"/>
</dbReference>
<accession>A0A2A6ZDW7</accession>
<organism evidence="1 2">
    <name type="scientific">Faecalibacterium langellae</name>
    <dbReference type="NCBI Taxonomy" id="3435293"/>
    <lineage>
        <taxon>Bacteria</taxon>
        <taxon>Bacillati</taxon>
        <taxon>Bacillota</taxon>
        <taxon>Clostridia</taxon>
        <taxon>Eubacteriales</taxon>
        <taxon>Oscillospiraceae</taxon>
        <taxon>Faecalibacterium</taxon>
    </lineage>
</organism>
<dbReference type="InterPro" id="IPR028082">
    <property type="entry name" value="Peripla_BP_I"/>
</dbReference>
<protein>
    <submittedName>
        <fullName evidence="1">ABC transporter</fullName>
    </submittedName>
</protein>
<dbReference type="InterPro" id="IPR006311">
    <property type="entry name" value="TAT_signal"/>
</dbReference>